<dbReference type="PANTHER" id="PTHR30572">
    <property type="entry name" value="MEMBRANE COMPONENT OF TRANSPORTER-RELATED"/>
    <property type="match status" value="1"/>
</dbReference>
<name>A0A4Q0VB32_CLOTA</name>
<evidence type="ECO:0000313" key="2">
    <source>
        <dbReference type="EMBL" id="RXI48503.1"/>
    </source>
</evidence>
<sequence length="418" mass="48929">MKIKYAFKGISRNIILTFLIIVQLVLVFNLIYINLDLEEKVSNESLLNEVFFSNKHVYYLMFGDDIGNFLTNPQITEKDLKKSFNYIESLSGCKFIQIAGTGLPIEKFEGYEEFKLNPAEHIKDGVEIFNARNYIINENFLKEYNINLESGRIFKKEEFIRGFAKENVLPIIVGSNYKRYFNLGDEILYRMTNDEIRRAQIIGIIKKDQFIPGNLNSENDRYIHLDNCILTTDGFIDDDKYAFLHKFINNYIFFDNNISNSDMEVHLYNIEDIFYNNSNLKVKTWNLNNKKLQEINIFKDQRKIVLVTCITIIIFISITLFISALNSINKRKKEFYIHIFNGGSLKDIAEIMYLQILLVLFISYLISIPIIYTIQRNLNFKILFISFLVLFIISICIAIIPVSMILKFSIIELMKEGG</sequence>
<gene>
    <name evidence="2" type="ORF">DP130_07160</name>
</gene>
<protein>
    <recommendedName>
        <fullName evidence="4">ABC transporter permease</fullName>
    </recommendedName>
</protein>
<keyword evidence="1" id="KW-0472">Membrane</keyword>
<dbReference type="GO" id="GO:0022857">
    <property type="term" value="F:transmembrane transporter activity"/>
    <property type="evidence" value="ECO:0007669"/>
    <property type="project" value="TreeGrafter"/>
</dbReference>
<feature type="transmembrane region" description="Helical" evidence="1">
    <location>
        <begin position="12"/>
        <end position="33"/>
    </location>
</feature>
<dbReference type="RefSeq" id="WP_129030348.1">
    <property type="nucleotide sequence ID" value="NZ_QMAP01000006.1"/>
</dbReference>
<accession>A0A4Q0VB32</accession>
<dbReference type="EMBL" id="QMAP01000006">
    <property type="protein sequence ID" value="RXI48503.1"/>
    <property type="molecule type" value="Genomic_DNA"/>
</dbReference>
<evidence type="ECO:0000256" key="1">
    <source>
        <dbReference type="SAM" id="Phobius"/>
    </source>
</evidence>
<comment type="caution">
    <text evidence="2">The sequence shown here is derived from an EMBL/GenBank/DDBJ whole genome shotgun (WGS) entry which is preliminary data.</text>
</comment>
<reference evidence="2 3" key="1">
    <citation type="submission" date="2018-06" db="EMBL/GenBank/DDBJ databases">
        <title>Genome conservation of Clostridium tetani.</title>
        <authorList>
            <person name="Bruggemann H."/>
            <person name="Popoff M.R."/>
        </authorList>
    </citation>
    <scope>NUCLEOTIDE SEQUENCE [LARGE SCALE GENOMIC DNA]</scope>
    <source>
        <strain evidence="2 3">2017.061</strain>
    </source>
</reference>
<organism evidence="2 3">
    <name type="scientific">Clostridium tetani</name>
    <dbReference type="NCBI Taxonomy" id="1513"/>
    <lineage>
        <taxon>Bacteria</taxon>
        <taxon>Bacillati</taxon>
        <taxon>Bacillota</taxon>
        <taxon>Clostridia</taxon>
        <taxon>Eubacteriales</taxon>
        <taxon>Clostridiaceae</taxon>
        <taxon>Clostridium</taxon>
    </lineage>
</organism>
<feature type="transmembrane region" description="Helical" evidence="1">
    <location>
        <begin position="304"/>
        <end position="325"/>
    </location>
</feature>
<feature type="transmembrane region" description="Helical" evidence="1">
    <location>
        <begin position="380"/>
        <end position="406"/>
    </location>
</feature>
<evidence type="ECO:0008006" key="4">
    <source>
        <dbReference type="Google" id="ProtNLM"/>
    </source>
</evidence>
<feature type="transmembrane region" description="Helical" evidence="1">
    <location>
        <begin position="351"/>
        <end position="374"/>
    </location>
</feature>
<proteinExistence type="predicted"/>
<dbReference type="GO" id="GO:0005886">
    <property type="term" value="C:plasma membrane"/>
    <property type="evidence" value="ECO:0007669"/>
    <property type="project" value="TreeGrafter"/>
</dbReference>
<dbReference type="InterPro" id="IPR050250">
    <property type="entry name" value="Macrolide_Exporter_MacB"/>
</dbReference>
<dbReference type="AlphaFoldDB" id="A0A4Q0VB32"/>
<dbReference type="PANTHER" id="PTHR30572:SF4">
    <property type="entry name" value="ABC TRANSPORTER PERMEASE YTRF"/>
    <property type="match status" value="1"/>
</dbReference>
<keyword evidence="1" id="KW-0812">Transmembrane</keyword>
<dbReference type="Proteomes" id="UP000290921">
    <property type="component" value="Unassembled WGS sequence"/>
</dbReference>
<keyword evidence="1" id="KW-1133">Transmembrane helix</keyword>
<evidence type="ECO:0000313" key="3">
    <source>
        <dbReference type="Proteomes" id="UP000290921"/>
    </source>
</evidence>